<protein>
    <recommendedName>
        <fullName evidence="2">NB-ARC domain-containing protein</fullName>
    </recommendedName>
</protein>
<dbReference type="AlphaFoldDB" id="A0A9W9FWG8"/>
<dbReference type="PROSITE" id="PS50088">
    <property type="entry name" value="ANK_REPEAT"/>
    <property type="match status" value="3"/>
</dbReference>
<dbReference type="Pfam" id="PF00023">
    <property type="entry name" value="Ank"/>
    <property type="match status" value="1"/>
</dbReference>
<dbReference type="Proteomes" id="UP001149165">
    <property type="component" value="Unassembled WGS sequence"/>
</dbReference>
<dbReference type="PROSITE" id="PS50297">
    <property type="entry name" value="ANK_REP_REGION"/>
    <property type="match status" value="3"/>
</dbReference>
<reference evidence="3" key="1">
    <citation type="submission" date="2022-11" db="EMBL/GenBank/DDBJ databases">
        <authorList>
            <person name="Petersen C."/>
        </authorList>
    </citation>
    <scope>NUCLEOTIDE SEQUENCE</scope>
    <source>
        <strain evidence="3">IBT 30069</strain>
    </source>
</reference>
<feature type="repeat" description="ANK" evidence="1">
    <location>
        <begin position="910"/>
        <end position="942"/>
    </location>
</feature>
<keyword evidence="4" id="KW-1185">Reference proteome</keyword>
<dbReference type="Pfam" id="PF12796">
    <property type="entry name" value="Ank_2"/>
    <property type="match status" value="1"/>
</dbReference>
<dbReference type="Pfam" id="PF13424">
    <property type="entry name" value="TPR_12"/>
    <property type="match status" value="2"/>
</dbReference>
<name>A0A9W9FWG8_9EURO</name>
<dbReference type="InterPro" id="IPR027417">
    <property type="entry name" value="P-loop_NTPase"/>
</dbReference>
<dbReference type="Gene3D" id="3.40.50.300">
    <property type="entry name" value="P-loop containing nucleotide triphosphate hydrolases"/>
    <property type="match status" value="1"/>
</dbReference>
<dbReference type="Gene3D" id="1.25.40.10">
    <property type="entry name" value="Tetratricopeptide repeat domain"/>
    <property type="match status" value="2"/>
</dbReference>
<dbReference type="Gene3D" id="1.25.40.20">
    <property type="entry name" value="Ankyrin repeat-containing domain"/>
    <property type="match status" value="2"/>
</dbReference>
<dbReference type="InterPro" id="IPR002110">
    <property type="entry name" value="Ankyrin_rpt"/>
</dbReference>
<dbReference type="SUPFAM" id="SSF48452">
    <property type="entry name" value="TPR-like"/>
    <property type="match status" value="2"/>
</dbReference>
<dbReference type="PANTHER" id="PTHR46082">
    <property type="entry name" value="ATP/GTP-BINDING PROTEIN-RELATED"/>
    <property type="match status" value="1"/>
</dbReference>
<accession>A0A9W9FWG8</accession>
<gene>
    <name evidence="3" type="ORF">N7456_004364</name>
</gene>
<dbReference type="GO" id="GO:0043531">
    <property type="term" value="F:ADP binding"/>
    <property type="evidence" value="ECO:0007669"/>
    <property type="project" value="InterPro"/>
</dbReference>
<evidence type="ECO:0000259" key="2">
    <source>
        <dbReference type="Pfam" id="PF00931"/>
    </source>
</evidence>
<dbReference type="Pfam" id="PF00931">
    <property type="entry name" value="NB-ARC"/>
    <property type="match status" value="1"/>
</dbReference>
<feature type="repeat" description="ANK" evidence="1">
    <location>
        <begin position="952"/>
        <end position="984"/>
    </location>
</feature>
<comment type="caution">
    <text evidence="3">The sequence shown here is derived from an EMBL/GenBank/DDBJ whole genome shotgun (WGS) entry which is preliminary data.</text>
</comment>
<dbReference type="InterPro" id="IPR036770">
    <property type="entry name" value="Ankyrin_rpt-contain_sf"/>
</dbReference>
<evidence type="ECO:0000313" key="3">
    <source>
        <dbReference type="EMBL" id="KAJ5107689.1"/>
    </source>
</evidence>
<evidence type="ECO:0000313" key="4">
    <source>
        <dbReference type="Proteomes" id="UP001149165"/>
    </source>
</evidence>
<organism evidence="3 4">
    <name type="scientific">Penicillium angulare</name>
    <dbReference type="NCBI Taxonomy" id="116970"/>
    <lineage>
        <taxon>Eukaryota</taxon>
        <taxon>Fungi</taxon>
        <taxon>Dikarya</taxon>
        <taxon>Ascomycota</taxon>
        <taxon>Pezizomycotina</taxon>
        <taxon>Eurotiomycetes</taxon>
        <taxon>Eurotiomycetidae</taxon>
        <taxon>Eurotiales</taxon>
        <taxon>Aspergillaceae</taxon>
        <taxon>Penicillium</taxon>
    </lineage>
</organism>
<dbReference type="Pfam" id="PF13374">
    <property type="entry name" value="TPR_10"/>
    <property type="match status" value="3"/>
</dbReference>
<feature type="domain" description="NB-ARC" evidence="2">
    <location>
        <begin position="75"/>
        <end position="234"/>
    </location>
</feature>
<dbReference type="EMBL" id="JAPQKH010000003">
    <property type="protein sequence ID" value="KAJ5107689.1"/>
    <property type="molecule type" value="Genomic_DNA"/>
</dbReference>
<dbReference type="InterPro" id="IPR053137">
    <property type="entry name" value="NLR-like"/>
</dbReference>
<dbReference type="PRINTS" id="PR01415">
    <property type="entry name" value="ANKYRIN"/>
</dbReference>
<sequence length="1046" mass="117324">MQTNISFGQSDIGNTGLQVGINSGNINFKYIQGGSAEEAVEPFSNIPFLRDPDFIEREGLLEDIGCKCSTPNSKLAVVGMGGVGKGKSQLIVEYCYRVREKMPDTFVLWVHASNVVRFEQSYQQIADRLNIAGDQNSSTDFMRSVLKWLQNPTHKWILILDNVDDDTFFDDCRYSNNGSGSNMLTAREFIPTNTNGSIIMTTRRKAIAERFVTDKSHIQVDPMSNVDAQALLGAKLGAHFQLQEEQVAHKLVEALDFIPLAVVQAAAYIKKRAPLFSVQRYIDELEKNDSKRFKLLEQEANNPDRDWEASNSVLVTWQLSFNQIRKTRPSAADLLSLMSFFDRHGIPTRLLHIHAKDQEPRKKAGRKTRWLDGIKGVARRARRRPNKGEVPRKTQLGPVENEEDSFLEDVVVLREYSFLSFGRDTELFEMHRMVQLATRKWLETEGKAEKWRLEFIQRLLNAFPDAGDDVTEKAQMVGQELLPHVEAAMGQRPSSESDISKWTELLMNAAIFSSPENPVMVLRMANAALESRKQIFGLKDEDTLGCMALAGIAHLLLFQTTEAEVLLKEGYEITQRLEGPDHSITLTFLHNLVEVYSGQGRLQEAESAAIKVVEARKRTLGPENAITLKSMGNLILIYHLRGQWKQAEMLGEELVTTRTRILGPDDPDTILAKSNLLITYQSLGRFSDAERLAQETYDYWEKSVSPDNLNYLFAAEGLLKGGIATCKKAPALGPKHRITMNLTCSLATVLNHLGHHKESITLMEYTIVTMKETLGPEHHDTLEAMNYLVVMYGIDNQFSKAEDLALQAFKGMKKALGEDHPSTLLSLQNFAASEKDNGKKADAISHLTQCIGIRERVLSKNHWLSRLSRNLLNSWISESGIVDAAREGRFADVEHLLNQKVDPYHRNPAWGRTALSQAAEYGQTAVVTLLLERKLNPNIADVRGINITQDNTGKTPLMWACMSGHLDVCRLLLTHGADANAKEKDGRSPLFWAAKHAQPDIFKLLLDHGADMSALYKGGGDAKKWAESAGYQTVVEHLSESMERPT</sequence>
<dbReference type="PANTHER" id="PTHR46082:SF6">
    <property type="entry name" value="AAA+ ATPASE DOMAIN-CONTAINING PROTEIN-RELATED"/>
    <property type="match status" value="1"/>
</dbReference>
<dbReference type="SUPFAM" id="SSF52540">
    <property type="entry name" value="P-loop containing nucleoside triphosphate hydrolases"/>
    <property type="match status" value="1"/>
</dbReference>
<reference evidence="3" key="2">
    <citation type="journal article" date="2023" name="IMA Fungus">
        <title>Comparative genomic study of the Penicillium genus elucidates a diverse pangenome and 15 lateral gene transfer events.</title>
        <authorList>
            <person name="Petersen C."/>
            <person name="Sorensen T."/>
            <person name="Nielsen M.R."/>
            <person name="Sondergaard T.E."/>
            <person name="Sorensen J.L."/>
            <person name="Fitzpatrick D.A."/>
            <person name="Frisvad J.C."/>
            <person name="Nielsen K.L."/>
        </authorList>
    </citation>
    <scope>NUCLEOTIDE SEQUENCE</scope>
    <source>
        <strain evidence="3">IBT 30069</strain>
    </source>
</reference>
<proteinExistence type="predicted"/>
<dbReference type="SUPFAM" id="SSF48403">
    <property type="entry name" value="Ankyrin repeat"/>
    <property type="match status" value="1"/>
</dbReference>
<evidence type="ECO:0000256" key="1">
    <source>
        <dbReference type="PROSITE-ProRule" id="PRU00023"/>
    </source>
</evidence>
<dbReference type="InterPro" id="IPR011990">
    <property type="entry name" value="TPR-like_helical_dom_sf"/>
</dbReference>
<feature type="repeat" description="ANK" evidence="1">
    <location>
        <begin position="985"/>
        <end position="1017"/>
    </location>
</feature>
<dbReference type="SMART" id="SM00248">
    <property type="entry name" value="ANK"/>
    <property type="match status" value="3"/>
</dbReference>
<dbReference type="InterPro" id="IPR002182">
    <property type="entry name" value="NB-ARC"/>
</dbReference>
<dbReference type="OrthoDB" id="20872at2759"/>
<keyword evidence="1" id="KW-0040">ANK repeat</keyword>